<name>A0AAN6YJV9_9PEZI</name>
<feature type="region of interest" description="Disordered" evidence="1">
    <location>
        <begin position="26"/>
        <end position="62"/>
    </location>
</feature>
<evidence type="ECO:0000259" key="3">
    <source>
        <dbReference type="PROSITE" id="PS50076"/>
    </source>
</evidence>
<dbReference type="CDD" id="cd06257">
    <property type="entry name" value="DnaJ"/>
    <property type="match status" value="1"/>
</dbReference>
<dbReference type="SUPFAM" id="SSF46565">
    <property type="entry name" value="Chaperone J-domain"/>
    <property type="match status" value="1"/>
</dbReference>
<evidence type="ECO:0000256" key="1">
    <source>
        <dbReference type="SAM" id="MobiDB-lite"/>
    </source>
</evidence>
<feature type="compositionally biased region" description="Basic and acidic residues" evidence="1">
    <location>
        <begin position="48"/>
        <end position="62"/>
    </location>
</feature>
<dbReference type="Gene3D" id="1.10.287.110">
    <property type="entry name" value="DnaJ domain"/>
    <property type="match status" value="1"/>
</dbReference>
<dbReference type="AlphaFoldDB" id="A0AAN6YJV9"/>
<evidence type="ECO:0000256" key="2">
    <source>
        <dbReference type="SAM" id="Phobius"/>
    </source>
</evidence>
<sequence length="294" mass="33894">MRAKKPAAAFCSGNLNGLRSWTITSSNQPWRSTTAKTSHSARHYASVQHHDKQDKELPGDGKLKHNAELRWPLSPNPTPYEIFNLPKDSPYNKRRFYQLVMLYHPDRHHHTSHDGISHLTKLDRYRLVVSANHILSNPEKRRQYDLHGTGWGTQDLRARYRSADRAWHQEAGNASMNATWEDWDRWYQERDGVKQETVFMSNGLFATVLVVFVFIGLWGEVTRAGKRSAAILAAHDEQLAAISRQLRERQAHMTGLTKDDRVQRFLRQRDGWQPEQASHVPVPVQGEAGPKEPR</sequence>
<dbReference type="InterPro" id="IPR001623">
    <property type="entry name" value="DnaJ_domain"/>
</dbReference>
<feature type="compositionally biased region" description="Polar residues" evidence="1">
    <location>
        <begin position="26"/>
        <end position="38"/>
    </location>
</feature>
<keyword evidence="2" id="KW-0812">Transmembrane</keyword>
<gene>
    <name evidence="4" type="ORF">QBC37DRAFT_47054</name>
</gene>
<dbReference type="Pfam" id="PF00226">
    <property type="entry name" value="DnaJ"/>
    <property type="match status" value="1"/>
</dbReference>
<feature type="region of interest" description="Disordered" evidence="1">
    <location>
        <begin position="270"/>
        <end position="294"/>
    </location>
</feature>
<protein>
    <recommendedName>
        <fullName evidence="3">J domain-containing protein</fullName>
    </recommendedName>
</protein>
<dbReference type="PROSITE" id="PS50076">
    <property type="entry name" value="DNAJ_2"/>
    <property type="match status" value="1"/>
</dbReference>
<reference evidence="4" key="2">
    <citation type="submission" date="2023-05" db="EMBL/GenBank/DDBJ databases">
        <authorList>
            <consortium name="Lawrence Berkeley National Laboratory"/>
            <person name="Steindorff A."/>
            <person name="Hensen N."/>
            <person name="Bonometti L."/>
            <person name="Westerberg I."/>
            <person name="Brannstrom I.O."/>
            <person name="Guillou S."/>
            <person name="Cros-Aarteil S."/>
            <person name="Calhoun S."/>
            <person name="Haridas S."/>
            <person name="Kuo A."/>
            <person name="Mondo S."/>
            <person name="Pangilinan J."/>
            <person name="Riley R."/>
            <person name="Labutti K."/>
            <person name="Andreopoulos B."/>
            <person name="Lipzen A."/>
            <person name="Chen C."/>
            <person name="Yanf M."/>
            <person name="Daum C."/>
            <person name="Ng V."/>
            <person name="Clum A."/>
            <person name="Ohm R."/>
            <person name="Martin F."/>
            <person name="Silar P."/>
            <person name="Natvig D."/>
            <person name="Lalanne C."/>
            <person name="Gautier V."/>
            <person name="Ament-Velasquez S.L."/>
            <person name="Kruys A."/>
            <person name="Hutchinson M.I."/>
            <person name="Powell A.J."/>
            <person name="Barry K."/>
            <person name="Miller A.N."/>
            <person name="Grigoriev I.V."/>
            <person name="Debuchy R."/>
            <person name="Gladieux P."/>
            <person name="Thoren M.H."/>
            <person name="Johannesson H."/>
        </authorList>
    </citation>
    <scope>NUCLEOTIDE SEQUENCE</scope>
    <source>
        <strain evidence="4">PSN293</strain>
    </source>
</reference>
<keyword evidence="2" id="KW-1133">Transmembrane helix</keyword>
<evidence type="ECO:0000313" key="4">
    <source>
        <dbReference type="EMBL" id="KAK4217527.1"/>
    </source>
</evidence>
<dbReference type="EMBL" id="MU858059">
    <property type="protein sequence ID" value="KAK4217527.1"/>
    <property type="molecule type" value="Genomic_DNA"/>
</dbReference>
<dbReference type="Proteomes" id="UP001301769">
    <property type="component" value="Unassembled WGS sequence"/>
</dbReference>
<comment type="caution">
    <text evidence="4">The sequence shown here is derived from an EMBL/GenBank/DDBJ whole genome shotgun (WGS) entry which is preliminary data.</text>
</comment>
<proteinExistence type="predicted"/>
<accession>A0AAN6YJV9</accession>
<keyword evidence="5" id="KW-1185">Reference proteome</keyword>
<evidence type="ECO:0000313" key="5">
    <source>
        <dbReference type="Proteomes" id="UP001301769"/>
    </source>
</evidence>
<reference evidence="4" key="1">
    <citation type="journal article" date="2023" name="Mol. Phylogenet. Evol.">
        <title>Genome-scale phylogeny and comparative genomics of the fungal order Sordariales.</title>
        <authorList>
            <person name="Hensen N."/>
            <person name="Bonometti L."/>
            <person name="Westerberg I."/>
            <person name="Brannstrom I.O."/>
            <person name="Guillou S."/>
            <person name="Cros-Aarteil S."/>
            <person name="Calhoun S."/>
            <person name="Haridas S."/>
            <person name="Kuo A."/>
            <person name="Mondo S."/>
            <person name="Pangilinan J."/>
            <person name="Riley R."/>
            <person name="LaButti K."/>
            <person name="Andreopoulos B."/>
            <person name="Lipzen A."/>
            <person name="Chen C."/>
            <person name="Yan M."/>
            <person name="Daum C."/>
            <person name="Ng V."/>
            <person name="Clum A."/>
            <person name="Steindorff A."/>
            <person name="Ohm R.A."/>
            <person name="Martin F."/>
            <person name="Silar P."/>
            <person name="Natvig D.O."/>
            <person name="Lalanne C."/>
            <person name="Gautier V."/>
            <person name="Ament-Velasquez S.L."/>
            <person name="Kruys A."/>
            <person name="Hutchinson M.I."/>
            <person name="Powell A.J."/>
            <person name="Barry K."/>
            <person name="Miller A.N."/>
            <person name="Grigoriev I.V."/>
            <person name="Debuchy R."/>
            <person name="Gladieux P."/>
            <person name="Hiltunen Thoren M."/>
            <person name="Johannesson H."/>
        </authorList>
    </citation>
    <scope>NUCLEOTIDE SEQUENCE</scope>
    <source>
        <strain evidence="4">PSN293</strain>
    </source>
</reference>
<dbReference type="SMART" id="SM00271">
    <property type="entry name" value="DnaJ"/>
    <property type="match status" value="1"/>
</dbReference>
<feature type="domain" description="J" evidence="3">
    <location>
        <begin position="78"/>
        <end position="148"/>
    </location>
</feature>
<feature type="transmembrane region" description="Helical" evidence="2">
    <location>
        <begin position="198"/>
        <end position="218"/>
    </location>
</feature>
<keyword evidence="2" id="KW-0472">Membrane</keyword>
<organism evidence="4 5">
    <name type="scientific">Rhypophila decipiens</name>
    <dbReference type="NCBI Taxonomy" id="261697"/>
    <lineage>
        <taxon>Eukaryota</taxon>
        <taxon>Fungi</taxon>
        <taxon>Dikarya</taxon>
        <taxon>Ascomycota</taxon>
        <taxon>Pezizomycotina</taxon>
        <taxon>Sordariomycetes</taxon>
        <taxon>Sordariomycetidae</taxon>
        <taxon>Sordariales</taxon>
        <taxon>Naviculisporaceae</taxon>
        <taxon>Rhypophila</taxon>
    </lineage>
</organism>
<dbReference type="InterPro" id="IPR036869">
    <property type="entry name" value="J_dom_sf"/>
</dbReference>